<keyword evidence="2" id="KW-0489">Methyltransferase</keyword>
<dbReference type="InterPro" id="IPR003356">
    <property type="entry name" value="DNA_methylase_A-5"/>
</dbReference>
<dbReference type="InterPro" id="IPR002052">
    <property type="entry name" value="DNA_methylase_N6_adenine_CS"/>
</dbReference>
<feature type="domain" description="DNA methylase adenine-specific" evidence="5">
    <location>
        <begin position="1"/>
        <end position="44"/>
    </location>
</feature>
<evidence type="ECO:0000256" key="3">
    <source>
        <dbReference type="ARBA" id="ARBA00022679"/>
    </source>
</evidence>
<dbReference type="GO" id="GO:0008170">
    <property type="term" value="F:N-methyltransferase activity"/>
    <property type="evidence" value="ECO:0007669"/>
    <property type="project" value="InterPro"/>
</dbReference>
<dbReference type="Pfam" id="PF02384">
    <property type="entry name" value="N6_Mtase"/>
    <property type="match status" value="1"/>
</dbReference>
<dbReference type="AlphaFoldDB" id="A0A7U7GC13"/>
<evidence type="ECO:0000259" key="5">
    <source>
        <dbReference type="Pfam" id="PF02384"/>
    </source>
</evidence>
<dbReference type="SUPFAM" id="SSF53335">
    <property type="entry name" value="S-adenosyl-L-methionine-dependent methyltransferases"/>
    <property type="match status" value="1"/>
</dbReference>
<organism evidence="6 7">
    <name type="scientific">Candidatus Contendobacter odensis Run_B_J11</name>
    <dbReference type="NCBI Taxonomy" id="1400861"/>
    <lineage>
        <taxon>Bacteria</taxon>
        <taxon>Pseudomonadati</taxon>
        <taxon>Pseudomonadota</taxon>
        <taxon>Gammaproteobacteria</taxon>
        <taxon>Candidatus Competibacteraceae</taxon>
        <taxon>Candidatus Contendibacter</taxon>
    </lineage>
</organism>
<evidence type="ECO:0000313" key="7">
    <source>
        <dbReference type="Proteomes" id="UP000019184"/>
    </source>
</evidence>
<comment type="similarity">
    <text evidence="1">Belongs to the N(4)/N(6)-methyltransferase family.</text>
</comment>
<keyword evidence="3" id="KW-0808">Transferase</keyword>
<proteinExistence type="inferred from homology"/>
<comment type="caution">
    <text evidence="6">The sequence shown here is derived from an EMBL/GenBank/DDBJ whole genome shotgun (WGS) entry which is preliminary data.</text>
</comment>
<dbReference type="GO" id="GO:0009307">
    <property type="term" value="P:DNA restriction-modification system"/>
    <property type="evidence" value="ECO:0007669"/>
    <property type="project" value="UniProtKB-KW"/>
</dbReference>
<reference evidence="6 7" key="1">
    <citation type="journal article" date="2014" name="ISME J.">
        <title>Candidatus Competibacter-lineage genomes retrieved from metagenomes reveal functional metabolic diversity.</title>
        <authorList>
            <person name="McIlroy S.J."/>
            <person name="Albertsen M."/>
            <person name="Andresen E.K."/>
            <person name="Saunders A.M."/>
            <person name="Kristiansen R."/>
            <person name="Stokholm-Bjerregaard M."/>
            <person name="Nielsen K.L."/>
            <person name="Nielsen P.H."/>
        </authorList>
    </citation>
    <scope>NUCLEOTIDE SEQUENCE [LARGE SCALE GENOMIC DNA]</scope>
    <source>
        <strain evidence="6 7">Run_B_J11</strain>
    </source>
</reference>
<dbReference type="GO" id="GO:0032259">
    <property type="term" value="P:methylation"/>
    <property type="evidence" value="ECO:0007669"/>
    <property type="project" value="UniProtKB-KW"/>
</dbReference>
<evidence type="ECO:0000256" key="4">
    <source>
        <dbReference type="ARBA" id="ARBA00022747"/>
    </source>
</evidence>
<evidence type="ECO:0000313" key="6">
    <source>
        <dbReference type="EMBL" id="CDH45382.1"/>
    </source>
</evidence>
<sequence>MNLAIRGMDFNLGKEPADSFARDLHPDLKAQFILANPPFNISGFIPTKVREAT</sequence>
<dbReference type="Gene3D" id="3.40.50.150">
    <property type="entry name" value="Vaccinia Virus protein VP39"/>
    <property type="match status" value="1"/>
</dbReference>
<gene>
    <name evidence="6" type="ORF">BN874_2300001</name>
</gene>
<keyword evidence="4" id="KW-0680">Restriction system</keyword>
<evidence type="ECO:0000256" key="1">
    <source>
        <dbReference type="ARBA" id="ARBA00006594"/>
    </source>
</evidence>
<dbReference type="EMBL" id="CBTK010000147">
    <property type="protein sequence ID" value="CDH45382.1"/>
    <property type="molecule type" value="Genomic_DNA"/>
</dbReference>
<protein>
    <recommendedName>
        <fullName evidence="5">DNA methylase adenine-specific domain-containing protein</fullName>
    </recommendedName>
</protein>
<dbReference type="GO" id="GO:0003677">
    <property type="term" value="F:DNA binding"/>
    <property type="evidence" value="ECO:0007669"/>
    <property type="project" value="InterPro"/>
</dbReference>
<dbReference type="PROSITE" id="PS00092">
    <property type="entry name" value="N6_MTASE"/>
    <property type="match status" value="1"/>
</dbReference>
<name>A0A7U7GC13_9GAMM</name>
<accession>A0A7U7GC13</accession>
<evidence type="ECO:0000256" key="2">
    <source>
        <dbReference type="ARBA" id="ARBA00022603"/>
    </source>
</evidence>
<dbReference type="Proteomes" id="UP000019184">
    <property type="component" value="Unassembled WGS sequence"/>
</dbReference>
<keyword evidence="7" id="KW-1185">Reference proteome</keyword>
<dbReference type="InterPro" id="IPR029063">
    <property type="entry name" value="SAM-dependent_MTases_sf"/>
</dbReference>